<dbReference type="Gene3D" id="3.40.50.720">
    <property type="entry name" value="NAD(P)-binding Rossmann-like Domain"/>
    <property type="match status" value="1"/>
</dbReference>
<dbReference type="KEGG" id="bcx:BCA_3846"/>
<dbReference type="EMBL" id="CP001407">
    <property type="protein sequence ID" value="ACO30722.1"/>
    <property type="molecule type" value="Genomic_DNA"/>
</dbReference>
<dbReference type="Gene3D" id="3.90.25.10">
    <property type="entry name" value="UDP-galactose 4-epimerase, domain 1"/>
    <property type="match status" value="1"/>
</dbReference>
<dbReference type="InterPro" id="IPR001509">
    <property type="entry name" value="Epimerase_deHydtase"/>
</dbReference>
<organism evidence="3 4">
    <name type="scientific">Bacillus cereus (strain 03BB102)</name>
    <dbReference type="NCBI Taxonomy" id="572264"/>
    <lineage>
        <taxon>Bacteria</taxon>
        <taxon>Bacillati</taxon>
        <taxon>Bacillota</taxon>
        <taxon>Bacilli</taxon>
        <taxon>Bacillales</taxon>
        <taxon>Bacillaceae</taxon>
        <taxon>Bacillus</taxon>
        <taxon>Bacillus cereus group</taxon>
    </lineage>
</organism>
<gene>
    <name evidence="3" type="ordered locus">BCA_3846</name>
</gene>
<dbReference type="AlphaFoldDB" id="A0A158RTG2"/>
<reference evidence="3 4" key="1">
    <citation type="submission" date="2009-02" db="EMBL/GenBank/DDBJ databases">
        <title>Genome sequence of Bacillus cereus 03BB102.</title>
        <authorList>
            <person name="Dodson R.J."/>
            <person name="Jackson P."/>
            <person name="Munk A.C."/>
            <person name="Brettin T."/>
            <person name="Bruce D."/>
            <person name="Detter C."/>
            <person name="Tapia R."/>
            <person name="Han C."/>
            <person name="Sutton G."/>
            <person name="Sims D."/>
        </authorList>
    </citation>
    <scope>NUCLEOTIDE SEQUENCE [LARGE SCALE GENOMIC DNA]</scope>
    <source>
        <strain evidence="3 4">03BB102</strain>
    </source>
</reference>
<accession>A0A158RTG2</accession>
<dbReference type="InterPro" id="IPR036291">
    <property type="entry name" value="NAD(P)-bd_dom_sf"/>
</dbReference>
<sequence length="303" mass="33876">MKKNASLLITGANGFTGRHACQYFLEQGFHVIPMFQNRAHRESIGNGITCNLTNKSEVIRVMKQIKPDYVLHLAGRNSVIESWTAALEYVEVNVIGTLYLLEAITQEAPHCRTLVIGSALQADCMSNIKILNPYSLSKTMQVIIAEAWSELMNSNIIIAKPTNLIGPGISNGICSILAKKMIDIESGRSKAVIEVNSLKDSRDFLDVRDAVKAYHVLLRDGISGKQYNIGSGVKRSLLDVLEQYKELTRLNFFIDETEKSGSESNESLVIEDIRRLGWIPEIQFHQSLKDVLEYVKCSDICIQ</sequence>
<dbReference type="PANTHER" id="PTHR43000">
    <property type="entry name" value="DTDP-D-GLUCOSE 4,6-DEHYDRATASE-RELATED"/>
    <property type="match status" value="1"/>
</dbReference>
<name>A0A158RTG2_BACC3</name>
<evidence type="ECO:0000313" key="4">
    <source>
        <dbReference type="Proteomes" id="UP000002210"/>
    </source>
</evidence>
<evidence type="ECO:0000313" key="3">
    <source>
        <dbReference type="EMBL" id="ACO30722.1"/>
    </source>
</evidence>
<protein>
    <submittedName>
        <fullName evidence="3">UDP-2-acetamido-2,6-dideoxy-hexulose 4-reductase</fullName>
    </submittedName>
</protein>
<comment type="similarity">
    <text evidence="1">Belongs to the NAD(P)-dependent epimerase/dehydratase family.</text>
</comment>
<proteinExistence type="inferred from homology"/>
<dbReference type="Pfam" id="PF01370">
    <property type="entry name" value="Epimerase"/>
    <property type="match status" value="1"/>
</dbReference>
<evidence type="ECO:0000259" key="2">
    <source>
        <dbReference type="Pfam" id="PF01370"/>
    </source>
</evidence>
<feature type="domain" description="NAD-dependent epimerase/dehydratase" evidence="2">
    <location>
        <begin position="8"/>
        <end position="230"/>
    </location>
</feature>
<dbReference type="Proteomes" id="UP000002210">
    <property type="component" value="Chromosome"/>
</dbReference>
<evidence type="ECO:0000256" key="1">
    <source>
        <dbReference type="ARBA" id="ARBA00007637"/>
    </source>
</evidence>
<dbReference type="SUPFAM" id="SSF51735">
    <property type="entry name" value="NAD(P)-binding Rossmann-fold domains"/>
    <property type="match status" value="1"/>
</dbReference>
<dbReference type="PATRIC" id="fig|572264.18.peg.3804"/>
<dbReference type="RefSeq" id="WP_000739094.1">
    <property type="nucleotide sequence ID" value="NC_012472.1"/>
</dbReference>